<sequence length="394" mass="40101">MRRDTSWRMLLAAFFLLMLTGGTAQAAIDPAKVQKLLASDGAGFNRFGISVAVSGDTAVIGINRSINDDKVGSAYVFVRAADGSWSQQAKLTAADGVFRDQFGSSVAVSGDTAVIGAANSGSVYVFVRASDGSWSQQAKLTAASTSVAVDGDTAVIGAAAAYVFVRAADGTWSQQAKLTAADGDRFGSSSVAMSGDTAVIGASGDDDKGENSGSAYVFIRAADGSWSQQAKLIAADGGDNDYFGNSVAVSGDTAVIGAYGDDDKGSSSGSAYVFVRAADGTWQQHNKLTAADGAADDNFGWSVALSGDTAVIGARFDDDKGDWSGSAYVFVRWAANCTWSQQAKLTAADGAASDHFGWSVALSGETAVIGAIGDNAKGHLSGSAYVYGSTAVKP</sequence>
<evidence type="ECO:0000313" key="4">
    <source>
        <dbReference type="Proteomes" id="UP000316238"/>
    </source>
</evidence>
<organism evidence="3 4">
    <name type="scientific">Candidatus Electronema aureum</name>
    <dbReference type="NCBI Taxonomy" id="2005002"/>
    <lineage>
        <taxon>Bacteria</taxon>
        <taxon>Pseudomonadati</taxon>
        <taxon>Thermodesulfobacteriota</taxon>
        <taxon>Desulfobulbia</taxon>
        <taxon>Desulfobulbales</taxon>
        <taxon>Desulfobulbaceae</taxon>
        <taxon>Candidatus Electronema</taxon>
    </lineage>
</organism>
<dbReference type="EMBL" id="NQJD01000010">
    <property type="protein sequence ID" value="TAA75147.1"/>
    <property type="molecule type" value="Genomic_DNA"/>
</dbReference>
<dbReference type="InterPro" id="IPR013517">
    <property type="entry name" value="FG-GAP"/>
</dbReference>
<feature type="chain" id="PRO_5021803431" evidence="2">
    <location>
        <begin position="27"/>
        <end position="394"/>
    </location>
</feature>
<evidence type="ECO:0000313" key="3">
    <source>
        <dbReference type="EMBL" id="TAA75147.1"/>
    </source>
</evidence>
<dbReference type="AlphaFoldDB" id="A0A521G2A3"/>
<keyword evidence="1 2" id="KW-0732">Signal</keyword>
<dbReference type="SUPFAM" id="SSF69318">
    <property type="entry name" value="Integrin alpha N-terminal domain"/>
    <property type="match status" value="2"/>
</dbReference>
<comment type="caution">
    <text evidence="3">The sequence shown here is derived from an EMBL/GenBank/DDBJ whole genome shotgun (WGS) entry which is preliminary data.</text>
</comment>
<dbReference type="Proteomes" id="UP000316238">
    <property type="component" value="Unassembled WGS sequence"/>
</dbReference>
<evidence type="ECO:0000256" key="2">
    <source>
        <dbReference type="SAM" id="SignalP"/>
    </source>
</evidence>
<protein>
    <submittedName>
        <fullName evidence="3">FG-GAP repeat-containing protein</fullName>
    </submittedName>
</protein>
<dbReference type="PANTHER" id="PTHR36220:SF1">
    <property type="entry name" value="GAMMA TUBULIN COMPLEX COMPONENT C-TERMINAL DOMAIN-CONTAINING PROTEIN"/>
    <property type="match status" value="1"/>
</dbReference>
<dbReference type="PANTHER" id="PTHR36220">
    <property type="entry name" value="UNNAMED PRODUCT"/>
    <property type="match status" value="1"/>
</dbReference>
<proteinExistence type="predicted"/>
<name>A0A521G2A3_9BACT</name>
<dbReference type="InterPro" id="IPR028994">
    <property type="entry name" value="Integrin_alpha_N"/>
</dbReference>
<gene>
    <name evidence="3" type="ORF">CDV28_11015</name>
</gene>
<dbReference type="Pfam" id="PF14312">
    <property type="entry name" value="FG-GAP_2"/>
    <property type="match status" value="6"/>
</dbReference>
<keyword evidence="4" id="KW-1185">Reference proteome</keyword>
<evidence type="ECO:0000256" key="1">
    <source>
        <dbReference type="ARBA" id="ARBA00022729"/>
    </source>
</evidence>
<reference evidence="3" key="1">
    <citation type="submission" date="2017-07" db="EMBL/GenBank/DDBJ databases">
        <title>The cable genome - Insights into the physiology and evolution of filamentous bacteria capable of sulfide oxidation via long distance electron transfer.</title>
        <authorList>
            <person name="Thorup C."/>
            <person name="Bjerg J.T."/>
            <person name="Schreiber L."/>
            <person name="Nielsen L.P."/>
            <person name="Kjeldsen K.U."/>
            <person name="Boesen T."/>
            <person name="Boggild A."/>
            <person name="Meysman F."/>
            <person name="Geelhoed J."/>
            <person name="Schramm A."/>
        </authorList>
    </citation>
    <scope>NUCLEOTIDE SEQUENCE [LARGE SCALE GENOMIC DNA]</scope>
    <source>
        <strain evidence="3">GS</strain>
    </source>
</reference>
<dbReference type="Gene3D" id="2.130.10.130">
    <property type="entry name" value="Integrin alpha, N-terminal"/>
    <property type="match status" value="3"/>
</dbReference>
<feature type="signal peptide" evidence="2">
    <location>
        <begin position="1"/>
        <end position="26"/>
    </location>
</feature>
<accession>A0A521G2A3</accession>